<evidence type="ECO:0000313" key="2">
    <source>
        <dbReference type="Proteomes" id="UP000076480"/>
    </source>
</evidence>
<dbReference type="EMBL" id="JYDC01000056">
    <property type="protein sequence ID" value="KZL38960.1"/>
    <property type="molecule type" value="Genomic_DNA"/>
</dbReference>
<sequence>MATPCFLQFVFSRGQKCAKVPVVFASYVKATVLIRIWKFFSVGKRRLPGQALKISVISTAIKKSKTKIRQIQAVNLAQI</sequence>
<dbReference type="AlphaFoldDB" id="A0A166GH33"/>
<evidence type="ECO:0000313" key="1">
    <source>
        <dbReference type="EMBL" id="KZL38960.1"/>
    </source>
</evidence>
<protein>
    <submittedName>
        <fullName evidence="1">Uncharacterized protein</fullName>
    </submittedName>
</protein>
<keyword evidence="2" id="KW-1185">Reference proteome</keyword>
<name>A0A166GH33_SECCO</name>
<accession>A0A166GH33</accession>
<comment type="caution">
    <text evidence="1">The sequence shown here is derived from an EMBL/GenBank/DDBJ whole genome shotgun (WGS) entry which is preliminary data.</text>
</comment>
<organism evidence="1 2">
    <name type="scientific">Secundilactobacillus collinoides</name>
    <name type="common">Lactobacillus collinoides</name>
    <dbReference type="NCBI Taxonomy" id="33960"/>
    <lineage>
        <taxon>Bacteria</taxon>
        <taxon>Bacillati</taxon>
        <taxon>Bacillota</taxon>
        <taxon>Bacilli</taxon>
        <taxon>Lactobacillales</taxon>
        <taxon>Lactobacillaceae</taxon>
        <taxon>Secundilactobacillus</taxon>
    </lineage>
</organism>
<reference evidence="1 2" key="1">
    <citation type="submission" date="2015-02" db="EMBL/GenBank/DDBJ databases">
        <title>Draft genome sequence of Lactobacillus collinoides CUPV2371 isolated from a natural cider, the first genome sequence of a strain of this species.</title>
        <authorList>
            <person name="Puertas A.I."/>
            <person name="Spano G."/>
            <person name="Capozzi V."/>
            <person name="Lamontanara A."/>
            <person name="Orru L."/>
            <person name="Duenas M.T."/>
        </authorList>
    </citation>
    <scope>NUCLEOTIDE SEQUENCE [LARGE SCALE GENOMIC DNA]</scope>
    <source>
        <strain evidence="1 2">237</strain>
    </source>
</reference>
<proteinExistence type="predicted"/>
<dbReference type="PATRIC" id="fig|33960.6.peg.2828"/>
<gene>
    <name evidence="1" type="ORF">TY91_11050</name>
</gene>
<dbReference type="Proteomes" id="UP000076480">
    <property type="component" value="Unassembled WGS sequence"/>
</dbReference>